<dbReference type="EMBL" id="QSUL01000037">
    <property type="protein sequence ID" value="RGN29584.1"/>
    <property type="molecule type" value="Genomic_DNA"/>
</dbReference>
<accession>A0A3E5AWM6</accession>
<reference evidence="1 2" key="1">
    <citation type="submission" date="2018-08" db="EMBL/GenBank/DDBJ databases">
        <title>A genome reference for cultivated species of the human gut microbiota.</title>
        <authorList>
            <person name="Zou Y."/>
            <person name="Xue W."/>
            <person name="Luo G."/>
        </authorList>
    </citation>
    <scope>NUCLEOTIDE SEQUENCE [LARGE SCALE GENOMIC DNA]</scope>
    <source>
        <strain evidence="1 2">OM05-15BH</strain>
    </source>
</reference>
<dbReference type="AlphaFoldDB" id="A0A3E5AWM6"/>
<organism evidence="1 2">
    <name type="scientific">Bacteroides oleiciplenus</name>
    <dbReference type="NCBI Taxonomy" id="626931"/>
    <lineage>
        <taxon>Bacteria</taxon>
        <taxon>Pseudomonadati</taxon>
        <taxon>Bacteroidota</taxon>
        <taxon>Bacteroidia</taxon>
        <taxon>Bacteroidales</taxon>
        <taxon>Bacteroidaceae</taxon>
        <taxon>Bacteroides</taxon>
    </lineage>
</organism>
<name>A0A3E5AWM6_9BACE</name>
<dbReference type="RefSeq" id="WP_009129980.1">
    <property type="nucleotide sequence ID" value="NZ_CABKRN010000002.1"/>
</dbReference>
<dbReference type="Proteomes" id="UP000260983">
    <property type="component" value="Unassembled WGS sequence"/>
</dbReference>
<comment type="caution">
    <text evidence="1">The sequence shown here is derived from an EMBL/GenBank/DDBJ whole genome shotgun (WGS) entry which is preliminary data.</text>
</comment>
<evidence type="ECO:0000313" key="1">
    <source>
        <dbReference type="EMBL" id="RGN29584.1"/>
    </source>
</evidence>
<sequence length="361" mass="40690">MKTKILFAILFFVTGTYFCYGQTDLKIDPKTLAVPEENGIWVQPAQNTKAQPIWGFADGIRIGIAPLDGPRGLIRIYTPYLGHDNFVVTNFIAFEPIDKAKNIRGLSELEWSELDDVRGKRFWSSNTPEAPSFPDKYYPAHGVISNENGVETLTIYLFCETFDNGADIYVRIKFTAGKPYEFEITGYTTEESDELSRFILTATMGNKARLRTLHLANGKNKKAGQLWPTYKESNFTEHNHTPLSEMIKDKNGGAWFIASPDEEDPAKAVYAEDTHAHWKYTGKKATQYWYCPKPSNELEGVVNGRYTYWASKSPIPGGISYENFELTEPFRSGQSYVFGITPLSWEEVISGITTGLTSDGL</sequence>
<protein>
    <submittedName>
        <fullName evidence="1">Uncharacterized protein</fullName>
    </submittedName>
</protein>
<proteinExistence type="predicted"/>
<gene>
    <name evidence="1" type="ORF">DXB65_23965</name>
</gene>
<evidence type="ECO:0000313" key="2">
    <source>
        <dbReference type="Proteomes" id="UP000260983"/>
    </source>
</evidence>